<feature type="region of interest" description="Disordered" evidence="1">
    <location>
        <begin position="42"/>
        <end position="65"/>
    </location>
</feature>
<keyword evidence="4" id="KW-1185">Reference proteome</keyword>
<gene>
    <name evidence="3" type="ORF">DID88_008811</name>
</gene>
<evidence type="ECO:0000256" key="1">
    <source>
        <dbReference type="SAM" id="MobiDB-lite"/>
    </source>
</evidence>
<protein>
    <submittedName>
        <fullName evidence="3">Uncharacterized protein</fullName>
    </submittedName>
</protein>
<feature type="signal peptide" evidence="2">
    <location>
        <begin position="1"/>
        <end position="26"/>
    </location>
</feature>
<dbReference type="EMBL" id="QKRW01000002">
    <property type="protein sequence ID" value="RAL68093.1"/>
    <property type="molecule type" value="Genomic_DNA"/>
</dbReference>
<organism evidence="3 4">
    <name type="scientific">Monilinia fructigena</name>
    <dbReference type="NCBI Taxonomy" id="38457"/>
    <lineage>
        <taxon>Eukaryota</taxon>
        <taxon>Fungi</taxon>
        <taxon>Dikarya</taxon>
        <taxon>Ascomycota</taxon>
        <taxon>Pezizomycotina</taxon>
        <taxon>Leotiomycetes</taxon>
        <taxon>Helotiales</taxon>
        <taxon>Sclerotiniaceae</taxon>
        <taxon>Monilinia</taxon>
    </lineage>
</organism>
<comment type="caution">
    <text evidence="3">The sequence shown here is derived from an EMBL/GenBank/DDBJ whole genome shotgun (WGS) entry which is preliminary data.</text>
</comment>
<reference evidence="3 4" key="1">
    <citation type="submission" date="2018-06" db="EMBL/GenBank/DDBJ databases">
        <title>Genome Sequence of the Brown Rot Fungal Pathogen Monilinia fructigena.</title>
        <authorList>
            <person name="Landi L."/>
            <person name="De Miccolis Angelini R.M."/>
            <person name="Pollastro S."/>
            <person name="Abate D."/>
            <person name="Faretra F."/>
            <person name="Romanazzi G."/>
        </authorList>
    </citation>
    <scope>NUCLEOTIDE SEQUENCE [LARGE SCALE GENOMIC DNA]</scope>
    <source>
        <strain evidence="3 4">Mfrg269</strain>
    </source>
</reference>
<dbReference type="Proteomes" id="UP000249056">
    <property type="component" value="Unassembled WGS sequence"/>
</dbReference>
<keyword evidence="2" id="KW-0732">Signal</keyword>
<dbReference type="OrthoDB" id="3553554at2759"/>
<accession>A0A395J8X2</accession>
<evidence type="ECO:0000256" key="2">
    <source>
        <dbReference type="SAM" id="SignalP"/>
    </source>
</evidence>
<proteinExistence type="predicted"/>
<name>A0A395J8X2_9HELO</name>
<dbReference type="AlphaFoldDB" id="A0A395J8X2"/>
<sequence>MPRTYQPVLFLAALTFLLMLSIQVQAQDASGRPHSSIHTNGTFTRQLPTSTGHRNGTTSATPTITDSGGFATGTSIINAGENVSPQVAIGGLAVVLGWLLAF</sequence>
<feature type="chain" id="PRO_5017416346" evidence="2">
    <location>
        <begin position="27"/>
        <end position="102"/>
    </location>
</feature>
<evidence type="ECO:0000313" key="4">
    <source>
        <dbReference type="Proteomes" id="UP000249056"/>
    </source>
</evidence>
<evidence type="ECO:0000313" key="3">
    <source>
        <dbReference type="EMBL" id="RAL68093.1"/>
    </source>
</evidence>